<dbReference type="AlphaFoldDB" id="W4H0C4"/>
<gene>
    <name evidence="2" type="ORF">H257_03122</name>
</gene>
<evidence type="ECO:0000256" key="1">
    <source>
        <dbReference type="SAM" id="MobiDB-lite"/>
    </source>
</evidence>
<sequence>MATSLRDLVTVIVTTSAIPSNPSTSVLEDVLTSFSFVPGLNSCDTILTCDGYVLKSTEGESKFKSMRINEDELANYLEYQERARIVFRRHLGYEDAEAGSLHSSTSSTSTIRIGARLRAETTVVSNVLDGKPSFHTITCTKRLGFALAVREALKLVTTPYILIHQHDWTFLHPIDLASLCHTMNAHRNILHYIGFSSRKSLRRTQRPHPCLPPAPAQTFGPHVLSPLFFWYDKPHVGRTSQYRSFVYGHGRFQTGDFIEDTMGHAMLADLKHRGMSGHADYGTWTYVNQHMTHEPTLRHRSGRHFRETVFLRSSKKKGKQDVPRGMATGDSGHDGARCPLESGSSDDSADDE</sequence>
<dbReference type="VEuPathDB" id="FungiDB:H257_03122"/>
<reference evidence="2" key="1">
    <citation type="submission" date="2013-12" db="EMBL/GenBank/DDBJ databases">
        <title>The Genome Sequence of Aphanomyces astaci APO3.</title>
        <authorList>
            <consortium name="The Broad Institute Genomics Platform"/>
            <person name="Russ C."/>
            <person name="Tyler B."/>
            <person name="van West P."/>
            <person name="Dieguez-Uribeondo J."/>
            <person name="Young S.K."/>
            <person name="Zeng Q."/>
            <person name="Gargeya S."/>
            <person name="Fitzgerald M."/>
            <person name="Abouelleil A."/>
            <person name="Alvarado L."/>
            <person name="Chapman S.B."/>
            <person name="Gainer-Dewar J."/>
            <person name="Goldberg J."/>
            <person name="Griggs A."/>
            <person name="Gujja S."/>
            <person name="Hansen M."/>
            <person name="Howarth C."/>
            <person name="Imamovic A."/>
            <person name="Ireland A."/>
            <person name="Larimer J."/>
            <person name="McCowan C."/>
            <person name="Murphy C."/>
            <person name="Pearson M."/>
            <person name="Poon T.W."/>
            <person name="Priest M."/>
            <person name="Roberts A."/>
            <person name="Saif S."/>
            <person name="Shea T."/>
            <person name="Sykes S."/>
            <person name="Wortman J."/>
            <person name="Nusbaum C."/>
            <person name="Birren B."/>
        </authorList>
    </citation>
    <scope>NUCLEOTIDE SEQUENCE [LARGE SCALE GENOMIC DNA]</scope>
    <source>
        <strain evidence="2">APO3</strain>
    </source>
</reference>
<accession>W4H0C4</accession>
<evidence type="ECO:0000313" key="2">
    <source>
        <dbReference type="EMBL" id="ETV85367.1"/>
    </source>
</evidence>
<feature type="region of interest" description="Disordered" evidence="1">
    <location>
        <begin position="312"/>
        <end position="352"/>
    </location>
</feature>
<dbReference type="RefSeq" id="XP_009825385.1">
    <property type="nucleotide sequence ID" value="XM_009827083.1"/>
</dbReference>
<proteinExistence type="predicted"/>
<name>W4H0C4_APHAT</name>
<dbReference type="OrthoDB" id="414322at2759"/>
<protein>
    <submittedName>
        <fullName evidence="2">Uncharacterized protein</fullName>
    </submittedName>
</protein>
<organism evidence="2">
    <name type="scientific">Aphanomyces astaci</name>
    <name type="common">Crayfish plague agent</name>
    <dbReference type="NCBI Taxonomy" id="112090"/>
    <lineage>
        <taxon>Eukaryota</taxon>
        <taxon>Sar</taxon>
        <taxon>Stramenopiles</taxon>
        <taxon>Oomycota</taxon>
        <taxon>Saprolegniomycetes</taxon>
        <taxon>Saprolegniales</taxon>
        <taxon>Verrucalvaceae</taxon>
        <taxon>Aphanomyces</taxon>
    </lineage>
</organism>
<dbReference type="GeneID" id="20805118"/>
<dbReference type="EMBL" id="KI913118">
    <property type="protein sequence ID" value="ETV85367.1"/>
    <property type="molecule type" value="Genomic_DNA"/>
</dbReference>
<dbReference type="STRING" id="112090.W4H0C4"/>